<dbReference type="EMBL" id="LR796327">
    <property type="protein sequence ID" value="CAB4137008.1"/>
    <property type="molecule type" value="Genomic_DNA"/>
</dbReference>
<sequence length="149" mass="16274">MSNKPTKVLRGGKIQTIREKDMQRGDITAQIVETERSIESSKAPPLPGTRRVKVLAIGPYTLHGVKVNNQWVRVPQWVVLDDGRALNFSRMFDADGTADVGQGEVIFPGGAVFVPCPKTAPMETAERESRNTLALNKMGLHVGSTAILH</sequence>
<proteinExistence type="predicted"/>
<gene>
    <name evidence="1" type="ORF">UFOVP315_41</name>
</gene>
<protein>
    <submittedName>
        <fullName evidence="1">Uncharacterized protein</fullName>
    </submittedName>
</protein>
<name>A0A6J5LRP8_9CAUD</name>
<accession>A0A6J5LRP8</accession>
<evidence type="ECO:0000313" key="1">
    <source>
        <dbReference type="EMBL" id="CAB4137008.1"/>
    </source>
</evidence>
<organism evidence="1">
    <name type="scientific">uncultured Caudovirales phage</name>
    <dbReference type="NCBI Taxonomy" id="2100421"/>
    <lineage>
        <taxon>Viruses</taxon>
        <taxon>Duplodnaviria</taxon>
        <taxon>Heunggongvirae</taxon>
        <taxon>Uroviricota</taxon>
        <taxon>Caudoviricetes</taxon>
        <taxon>Peduoviridae</taxon>
        <taxon>Maltschvirus</taxon>
        <taxon>Maltschvirus maltsch</taxon>
    </lineage>
</organism>
<reference evidence="1" key="1">
    <citation type="submission" date="2020-04" db="EMBL/GenBank/DDBJ databases">
        <authorList>
            <person name="Chiriac C."/>
            <person name="Salcher M."/>
            <person name="Ghai R."/>
            <person name="Kavagutti S V."/>
        </authorList>
    </citation>
    <scope>NUCLEOTIDE SEQUENCE</scope>
</reference>